<dbReference type="RefSeq" id="WP_145197408.1">
    <property type="nucleotide sequence ID" value="NZ_CP036267.1"/>
</dbReference>
<dbReference type="KEGG" id="tpol:Mal48_15030"/>
<evidence type="ECO:0000256" key="2">
    <source>
        <dbReference type="PIRSR" id="PIRSR600829-2"/>
    </source>
</evidence>
<accession>A0A517QKT8</accession>
<evidence type="ECO:0000313" key="4">
    <source>
        <dbReference type="EMBL" id="QDT32260.1"/>
    </source>
</evidence>
<dbReference type="GO" id="GO:0008654">
    <property type="term" value="P:phospholipid biosynthetic process"/>
    <property type="evidence" value="ECO:0007669"/>
    <property type="project" value="InterPro"/>
</dbReference>
<dbReference type="EMBL" id="CP036267">
    <property type="protein sequence ID" value="QDT32260.1"/>
    <property type="molecule type" value="Genomic_DNA"/>
</dbReference>
<evidence type="ECO:0000313" key="5">
    <source>
        <dbReference type="Proteomes" id="UP000315724"/>
    </source>
</evidence>
<dbReference type="Gene3D" id="1.10.287.3610">
    <property type="match status" value="1"/>
</dbReference>
<organism evidence="4 5">
    <name type="scientific">Thalassoglobus polymorphus</name>
    <dbReference type="NCBI Taxonomy" id="2527994"/>
    <lineage>
        <taxon>Bacteria</taxon>
        <taxon>Pseudomonadati</taxon>
        <taxon>Planctomycetota</taxon>
        <taxon>Planctomycetia</taxon>
        <taxon>Planctomycetales</taxon>
        <taxon>Planctomycetaceae</taxon>
        <taxon>Thalassoglobus</taxon>
    </lineage>
</organism>
<feature type="transmembrane region" description="Helical" evidence="3">
    <location>
        <begin position="55"/>
        <end position="74"/>
    </location>
</feature>
<keyword evidence="3" id="KW-0812">Transmembrane</keyword>
<dbReference type="Proteomes" id="UP000315724">
    <property type="component" value="Chromosome"/>
</dbReference>
<keyword evidence="3" id="KW-1133">Transmembrane helix</keyword>
<keyword evidence="4" id="KW-0418">Kinase</keyword>
<sequence>MKVKFRYPLFRLTKIMLTPPSQEMHIIKPGRAPWRQRLVDAETGFRLGLRTDSTLFVYVLLGSMTLVSGAVLGIEKLEWVALVLTFGLTLSVELFHQLLKFLVQEFKHHLRKDIHQMLRLGTAACLATNIAAAIVVAIIFGSRIWHLFS</sequence>
<keyword evidence="4" id="KW-0808">Transferase</keyword>
<dbReference type="OrthoDB" id="215805at2"/>
<dbReference type="AlphaFoldDB" id="A0A517QKT8"/>
<dbReference type="InterPro" id="IPR036945">
    <property type="entry name" value="DAGK_sf"/>
</dbReference>
<dbReference type="Pfam" id="PF01219">
    <property type="entry name" value="DAGK_prokar"/>
    <property type="match status" value="1"/>
</dbReference>
<feature type="transmembrane region" description="Helical" evidence="3">
    <location>
        <begin position="120"/>
        <end position="145"/>
    </location>
</feature>
<protein>
    <submittedName>
        <fullName evidence="4">Prokaryotic diacylglycerol kinase</fullName>
    </submittedName>
</protein>
<feature type="transmembrane region" description="Helical" evidence="3">
    <location>
        <begin position="80"/>
        <end position="99"/>
    </location>
</feature>
<evidence type="ECO:0000256" key="1">
    <source>
        <dbReference type="PIRSR" id="PIRSR600829-1"/>
    </source>
</evidence>
<feature type="binding site" evidence="2">
    <location>
        <position position="93"/>
    </location>
    <ligand>
        <name>substrate</name>
    </ligand>
</feature>
<evidence type="ECO:0000256" key="3">
    <source>
        <dbReference type="SAM" id="Phobius"/>
    </source>
</evidence>
<dbReference type="GO" id="GO:0016020">
    <property type="term" value="C:membrane"/>
    <property type="evidence" value="ECO:0007669"/>
    <property type="project" value="InterPro"/>
</dbReference>
<dbReference type="GO" id="GO:0016301">
    <property type="term" value="F:kinase activity"/>
    <property type="evidence" value="ECO:0007669"/>
    <property type="project" value="UniProtKB-KW"/>
</dbReference>
<keyword evidence="3" id="KW-0472">Membrane</keyword>
<name>A0A517QKT8_9PLAN</name>
<feature type="active site" description="Proton acceptor" evidence="1">
    <location>
        <position position="93"/>
    </location>
</feature>
<keyword evidence="5" id="KW-1185">Reference proteome</keyword>
<proteinExistence type="predicted"/>
<reference evidence="4 5" key="1">
    <citation type="submission" date="2019-02" db="EMBL/GenBank/DDBJ databases">
        <title>Deep-cultivation of Planctomycetes and their phenomic and genomic characterization uncovers novel biology.</title>
        <authorList>
            <person name="Wiegand S."/>
            <person name="Jogler M."/>
            <person name="Boedeker C."/>
            <person name="Pinto D."/>
            <person name="Vollmers J."/>
            <person name="Rivas-Marin E."/>
            <person name="Kohn T."/>
            <person name="Peeters S.H."/>
            <person name="Heuer A."/>
            <person name="Rast P."/>
            <person name="Oberbeckmann S."/>
            <person name="Bunk B."/>
            <person name="Jeske O."/>
            <person name="Meyerdierks A."/>
            <person name="Storesund J.E."/>
            <person name="Kallscheuer N."/>
            <person name="Luecker S."/>
            <person name="Lage O.M."/>
            <person name="Pohl T."/>
            <person name="Merkel B.J."/>
            <person name="Hornburger P."/>
            <person name="Mueller R.-W."/>
            <person name="Bruemmer F."/>
            <person name="Labrenz M."/>
            <person name="Spormann A.M."/>
            <person name="Op den Camp H."/>
            <person name="Overmann J."/>
            <person name="Amann R."/>
            <person name="Jetten M.S.M."/>
            <person name="Mascher T."/>
            <person name="Medema M.H."/>
            <person name="Devos D.P."/>
            <person name="Kaster A.-K."/>
            <person name="Ovreas L."/>
            <person name="Rohde M."/>
            <person name="Galperin M.Y."/>
            <person name="Jogler C."/>
        </authorList>
    </citation>
    <scope>NUCLEOTIDE SEQUENCE [LARGE SCALE GENOMIC DNA]</scope>
    <source>
        <strain evidence="4 5">Mal48</strain>
    </source>
</reference>
<dbReference type="InterPro" id="IPR000829">
    <property type="entry name" value="DAGK"/>
</dbReference>
<gene>
    <name evidence="4" type="ORF">Mal48_15030</name>
</gene>